<reference evidence="11" key="1">
    <citation type="submission" date="2019-04" db="EMBL/GenBank/DDBJ databases">
        <title>Sequencing of skin fungus with MAO and IRED activity.</title>
        <authorList>
            <person name="Marsaioli A.J."/>
            <person name="Bonatto J.M.C."/>
            <person name="Reis Junior O."/>
        </authorList>
    </citation>
    <scope>NUCLEOTIDE SEQUENCE</scope>
    <source>
        <strain evidence="11">28M1</strain>
    </source>
</reference>
<evidence type="ECO:0000256" key="6">
    <source>
        <dbReference type="ARBA" id="ARBA00023004"/>
    </source>
</evidence>
<keyword evidence="6" id="KW-0408">Iron</keyword>
<accession>A0A9P5BUR7</accession>
<feature type="signal peptide" evidence="9">
    <location>
        <begin position="1"/>
        <end position="16"/>
    </location>
</feature>
<evidence type="ECO:0000256" key="4">
    <source>
        <dbReference type="ARBA" id="ARBA00022723"/>
    </source>
</evidence>
<keyword evidence="2" id="KW-0575">Peroxidase</keyword>
<dbReference type="OrthoDB" id="407298at2759"/>
<evidence type="ECO:0000259" key="10">
    <source>
        <dbReference type="PROSITE" id="PS51405"/>
    </source>
</evidence>
<dbReference type="EMBL" id="SWKV01000145">
    <property type="protein sequence ID" value="KAF3031432.1"/>
    <property type="molecule type" value="Genomic_DNA"/>
</dbReference>
<keyword evidence="12" id="KW-1185">Reference proteome</keyword>
<keyword evidence="5" id="KW-0560">Oxidoreductase</keyword>
<dbReference type="Gene3D" id="1.10.489.10">
    <property type="entry name" value="Chloroperoxidase-like"/>
    <property type="match status" value="1"/>
</dbReference>
<feature type="domain" description="Heme haloperoxidase family profile" evidence="10">
    <location>
        <begin position="92"/>
        <end position="335"/>
    </location>
</feature>
<evidence type="ECO:0000256" key="9">
    <source>
        <dbReference type="SAM" id="SignalP"/>
    </source>
</evidence>
<organism evidence="11 12">
    <name type="scientific">Didymella heteroderae</name>
    <dbReference type="NCBI Taxonomy" id="1769908"/>
    <lineage>
        <taxon>Eukaryota</taxon>
        <taxon>Fungi</taxon>
        <taxon>Dikarya</taxon>
        <taxon>Ascomycota</taxon>
        <taxon>Pezizomycotina</taxon>
        <taxon>Dothideomycetes</taxon>
        <taxon>Pleosporomycetidae</taxon>
        <taxon>Pleosporales</taxon>
        <taxon>Pleosporineae</taxon>
        <taxon>Didymellaceae</taxon>
        <taxon>Didymella</taxon>
    </lineage>
</organism>
<comment type="similarity">
    <text evidence="7">Belongs to the chloroperoxidase family.</text>
</comment>
<dbReference type="PANTHER" id="PTHR33577:SF15">
    <property type="entry name" value="HEME HALOPEROXIDASE FAMILY PROFILE DOMAIN-CONTAINING PROTEIN"/>
    <property type="match status" value="1"/>
</dbReference>
<evidence type="ECO:0000256" key="1">
    <source>
        <dbReference type="ARBA" id="ARBA00001970"/>
    </source>
</evidence>
<dbReference type="PANTHER" id="PTHR33577">
    <property type="entry name" value="STERIGMATOCYSTIN BIOSYNTHESIS PEROXIDASE STCC-RELATED"/>
    <property type="match status" value="1"/>
</dbReference>
<keyword evidence="3" id="KW-0349">Heme</keyword>
<dbReference type="InterPro" id="IPR036851">
    <property type="entry name" value="Chloroperoxidase-like_sf"/>
</dbReference>
<proteinExistence type="inferred from homology"/>
<dbReference type="InterPro" id="IPR000028">
    <property type="entry name" value="Chloroperoxidase"/>
</dbReference>
<keyword evidence="9" id="KW-0732">Signal</keyword>
<evidence type="ECO:0000256" key="8">
    <source>
        <dbReference type="SAM" id="MobiDB-lite"/>
    </source>
</evidence>
<protein>
    <recommendedName>
        <fullName evidence="10">Heme haloperoxidase family profile domain-containing protein</fullName>
    </recommendedName>
</protein>
<evidence type="ECO:0000313" key="12">
    <source>
        <dbReference type="Proteomes" id="UP000758155"/>
    </source>
</evidence>
<evidence type="ECO:0000313" key="11">
    <source>
        <dbReference type="EMBL" id="KAF3031432.1"/>
    </source>
</evidence>
<dbReference type="Pfam" id="PF01328">
    <property type="entry name" value="Peroxidase_2"/>
    <property type="match status" value="1"/>
</dbReference>
<evidence type="ECO:0000256" key="3">
    <source>
        <dbReference type="ARBA" id="ARBA00022617"/>
    </source>
</evidence>
<dbReference type="AlphaFoldDB" id="A0A9P5BUR7"/>
<dbReference type="PROSITE" id="PS51405">
    <property type="entry name" value="HEME_HALOPEROXIDASE"/>
    <property type="match status" value="1"/>
</dbReference>
<sequence length="432" mass="46023">MQSLSLLLLSASAVSAYPWVVNQPGVDSSMLPRSVKRQSQNTGYDYAPGTCPFNSNHQPAAPFNSKYPYTGAQNGAPGTGKGGIKVPADGDTAHAFQAPGPNDIRGPCPGLNAAANHNFLARDGITTFTELVDAQQNLYNVGWDLATLLATLGVLADGDVVTGKLSIGCDATSRTATLGGVLGNQPGLNGHNKFEGDSSLTRNDYFTHNGNDYSFNGTLFGRMKDVADRVSGGNFDRNTLAAYRSQRYDESVQENPNFFFGPLALLLYGASSFLYELFPSFGNEGTPDLKTISSFFGTTQDSNGNWVAGPERIPDNWYNRRAPYTNNDVTNEILAQYVQYPKLFGGNVGTNNFDALSTPFGIIVDGKLPSAATAGDVLCLLYQLGTQPVPSSLSVVTDIPLSILNWSIGKLNPAFKNAGCALRPDQTAPNAS</sequence>
<evidence type="ECO:0000256" key="5">
    <source>
        <dbReference type="ARBA" id="ARBA00023002"/>
    </source>
</evidence>
<dbReference type="GO" id="GO:0004601">
    <property type="term" value="F:peroxidase activity"/>
    <property type="evidence" value="ECO:0007669"/>
    <property type="project" value="UniProtKB-KW"/>
</dbReference>
<dbReference type="GO" id="GO:0046872">
    <property type="term" value="F:metal ion binding"/>
    <property type="evidence" value="ECO:0007669"/>
    <property type="project" value="UniProtKB-KW"/>
</dbReference>
<dbReference type="SUPFAM" id="SSF47571">
    <property type="entry name" value="Cloroperoxidase"/>
    <property type="match status" value="1"/>
</dbReference>
<feature type="region of interest" description="Disordered" evidence="8">
    <location>
        <begin position="72"/>
        <end position="101"/>
    </location>
</feature>
<name>A0A9P5BUR7_9PLEO</name>
<comment type="cofactor">
    <cofactor evidence="1">
        <name>heme b</name>
        <dbReference type="ChEBI" id="CHEBI:60344"/>
    </cofactor>
</comment>
<gene>
    <name evidence="11" type="ORF">E8E12_000337</name>
</gene>
<evidence type="ECO:0000256" key="2">
    <source>
        <dbReference type="ARBA" id="ARBA00022559"/>
    </source>
</evidence>
<keyword evidence="4" id="KW-0479">Metal-binding</keyword>
<evidence type="ECO:0000256" key="7">
    <source>
        <dbReference type="ARBA" id="ARBA00025795"/>
    </source>
</evidence>
<feature type="chain" id="PRO_5040399574" description="Heme haloperoxidase family profile domain-containing protein" evidence="9">
    <location>
        <begin position="17"/>
        <end position="432"/>
    </location>
</feature>
<dbReference type="Proteomes" id="UP000758155">
    <property type="component" value="Unassembled WGS sequence"/>
</dbReference>
<comment type="caution">
    <text evidence="11">The sequence shown here is derived from an EMBL/GenBank/DDBJ whole genome shotgun (WGS) entry which is preliminary data.</text>
</comment>